<dbReference type="InterPro" id="IPR011664">
    <property type="entry name" value="Abi_system_AbiD/AbiF-like"/>
</dbReference>
<comment type="caution">
    <text evidence="1">The sequence shown here is derived from an EMBL/GenBank/DDBJ whole genome shotgun (WGS) entry which is preliminary data.</text>
</comment>
<dbReference type="Pfam" id="PF07751">
    <property type="entry name" value="Abi_2"/>
    <property type="match status" value="1"/>
</dbReference>
<dbReference type="EMBL" id="RXIA01000007">
    <property type="protein sequence ID" value="RVU71176.1"/>
    <property type="molecule type" value="Genomic_DNA"/>
</dbReference>
<evidence type="ECO:0000313" key="2">
    <source>
        <dbReference type="Proteomes" id="UP000288291"/>
    </source>
</evidence>
<protein>
    <submittedName>
        <fullName evidence="1">Abi family protein</fullName>
    </submittedName>
</protein>
<keyword evidence="2" id="KW-1185">Reference proteome</keyword>
<dbReference type="AlphaFoldDB" id="A0A437SW77"/>
<dbReference type="Proteomes" id="UP000288291">
    <property type="component" value="Unassembled WGS sequence"/>
</dbReference>
<organism evidence="1 2">
    <name type="scientific">Lactobacillus xujianguonis</name>
    <dbReference type="NCBI Taxonomy" id="2495899"/>
    <lineage>
        <taxon>Bacteria</taxon>
        <taxon>Bacillati</taxon>
        <taxon>Bacillota</taxon>
        <taxon>Bacilli</taxon>
        <taxon>Lactobacillales</taxon>
        <taxon>Lactobacillaceae</taxon>
        <taxon>Lactobacillus</taxon>
    </lineage>
</organism>
<gene>
    <name evidence="1" type="ORF">EJK17_03990</name>
</gene>
<evidence type="ECO:0000313" key="1">
    <source>
        <dbReference type="EMBL" id="RVU71176.1"/>
    </source>
</evidence>
<name>A0A437SW77_9LACO</name>
<reference evidence="1 2" key="1">
    <citation type="submission" date="2018-12" db="EMBL/GenBank/DDBJ databases">
        <authorList>
            <person name="Meng J."/>
        </authorList>
    </citation>
    <scope>NUCLEOTIDE SEQUENCE [LARGE SCALE GENOMIC DNA]</scope>
    <source>
        <strain evidence="1 2">HT111-2</strain>
    </source>
</reference>
<sequence>MDTISELRLDFMKDAGLIISDKNFFAQTIQKYGYHEIIYQYGERFVLESDDDFKFQPGTTYERIYDYYWLDQHLKNQMMISLQLFEQNFKVVLTEISLVGQLVHAAENMDTQGEIKSQFLQEEYRLANGRVIRRGDVKARIRHIRKNYLEPYSDYRKIHGEADPWVLFKEMSFGVATNYFFLMPAKMQKQVLAKIFKNKMTVHQFDKWLETVRYFQRRAAHNYRLIGIKEKETYLYQEVLSNLQELKNEEPYQLVKKKWQEIIEQYLQKYPNDKEFLQENLF</sequence>
<proteinExistence type="predicted"/>
<accession>A0A437SW77</accession>